<evidence type="ECO:0000259" key="4">
    <source>
        <dbReference type="PROSITE" id="PS01031"/>
    </source>
</evidence>
<dbReference type="InterPro" id="IPR037913">
    <property type="entry name" value="ACD_IbpA/B"/>
</dbReference>
<dbReference type="Gene3D" id="2.60.40.790">
    <property type="match status" value="1"/>
</dbReference>
<dbReference type="Proteomes" id="UP000018209">
    <property type="component" value="Unassembled WGS sequence"/>
</dbReference>
<feature type="domain" description="SHSP" evidence="4">
    <location>
        <begin position="58"/>
        <end position="169"/>
    </location>
</feature>
<evidence type="ECO:0000313" key="6">
    <source>
        <dbReference type="Proteomes" id="UP000018209"/>
    </source>
</evidence>
<dbReference type="EMBL" id="BASM01000038">
    <property type="protein sequence ID" value="GAD27987.1"/>
    <property type="molecule type" value="Genomic_DNA"/>
</dbReference>
<keyword evidence="6" id="KW-1185">Reference proteome</keyword>
<dbReference type="CDD" id="cd06470">
    <property type="entry name" value="ACD_IbpA-B_like"/>
    <property type="match status" value="1"/>
</dbReference>
<dbReference type="PROSITE" id="PS01031">
    <property type="entry name" value="SHSP"/>
    <property type="match status" value="1"/>
</dbReference>
<dbReference type="InterPro" id="IPR008978">
    <property type="entry name" value="HSP20-like_chaperone"/>
</dbReference>
<accession>A0ABQ0J0K7</accession>
<dbReference type="Pfam" id="PF00011">
    <property type="entry name" value="HSP20"/>
    <property type="match status" value="1"/>
</dbReference>
<evidence type="ECO:0000256" key="1">
    <source>
        <dbReference type="ARBA" id="ARBA00023016"/>
    </source>
</evidence>
<dbReference type="SUPFAM" id="SSF49764">
    <property type="entry name" value="HSP20-like chaperones"/>
    <property type="match status" value="1"/>
</dbReference>
<name>A0ABQ0J0K7_GLUTH</name>
<keyword evidence="1 5" id="KW-0346">Stress response</keyword>
<comment type="caution">
    <text evidence="5">The sequence shown here is derived from an EMBL/GenBank/DDBJ whole genome shotgun (WGS) entry which is preliminary data.</text>
</comment>
<proteinExistence type="inferred from homology"/>
<evidence type="ECO:0000256" key="2">
    <source>
        <dbReference type="PROSITE-ProRule" id="PRU00285"/>
    </source>
</evidence>
<dbReference type="PANTHER" id="PTHR47062:SF1">
    <property type="entry name" value="SMALL HEAT SHOCK PROTEIN IBPA"/>
    <property type="match status" value="1"/>
</dbReference>
<evidence type="ECO:0000256" key="3">
    <source>
        <dbReference type="RuleBase" id="RU003616"/>
    </source>
</evidence>
<sequence length="195" mass="21434">MMPFGSWPIDQSQFAFLGAASDESCLKEVSMSYDFTPLFRSAIGFDRLARVAGNAANAQAMPSYPPYNIEKTAETDYALTMALAGFGPEDVEVLQEDNTLVIRGRVPESNREREWLHRGIATRAFERRFVLADHTEIDQAELRNGLLTIVVRQVVPEAARPRRIPIVTGPAGSVMAPAAMGAESCRRQVEAPHAA</sequence>
<gene>
    <name evidence="5" type="ORF">NBRC3257_2986</name>
</gene>
<dbReference type="InterPro" id="IPR002068">
    <property type="entry name" value="A-crystallin/Hsp20_dom"/>
</dbReference>
<organism evidence="5 6">
    <name type="scientific">Gluconobacter thailandicus NBRC 3257</name>
    <dbReference type="NCBI Taxonomy" id="1381097"/>
    <lineage>
        <taxon>Bacteria</taxon>
        <taxon>Pseudomonadati</taxon>
        <taxon>Pseudomonadota</taxon>
        <taxon>Alphaproteobacteria</taxon>
        <taxon>Acetobacterales</taxon>
        <taxon>Acetobacteraceae</taxon>
        <taxon>Gluconobacter</taxon>
    </lineage>
</organism>
<evidence type="ECO:0000313" key="5">
    <source>
        <dbReference type="EMBL" id="GAD27987.1"/>
    </source>
</evidence>
<protein>
    <submittedName>
        <fullName evidence="5">Small heat shock protein</fullName>
    </submittedName>
</protein>
<comment type="similarity">
    <text evidence="2 3">Belongs to the small heat shock protein (HSP20) family.</text>
</comment>
<dbReference type="PANTHER" id="PTHR47062">
    <property type="match status" value="1"/>
</dbReference>
<reference evidence="5 6" key="1">
    <citation type="submission" date="2013-08" db="EMBL/GenBank/DDBJ databases">
        <title>Gluconobacter thailandicus NBRC 3257 whole genome sequence.</title>
        <authorList>
            <person name="Matsutani M."/>
            <person name="Yakushi T."/>
            <person name="Matsushita K."/>
        </authorList>
    </citation>
    <scope>NUCLEOTIDE SEQUENCE [LARGE SCALE GENOMIC DNA]</scope>
    <source>
        <strain evidence="5 6">NBRC 3257</strain>
    </source>
</reference>